<sequence length="268" mass="30704">MAFYGLLPVGTVTDGEFSTLRTQGDTRPLHLWQLIHDARKSVSKMGKANLKKMLHDYDNPASDLLVYRLEASDEDPPDLSDTNSEPFDSSFYIDPQRTPMERPTKKRTAQESSRELGEDKRCTGEAKSEIPRYVIPARRKGGCPPNADMNNTTSTIEERLEKLMREDPVFRRGRLRWLRRQRHISVGSRTRQVIASVVACTADEEPRLHRLRFRSREDSAIIAAGRAFLPVKNRPKLRQSFHKFAVGLPVNENLQQHIQRVITSRTNA</sequence>
<gene>
    <name evidence="2" type="ORF">BRAFLDRAFT_106490</name>
</gene>
<feature type="compositionally biased region" description="Basic and acidic residues" evidence="1">
    <location>
        <begin position="99"/>
        <end position="125"/>
    </location>
</feature>
<organism>
    <name type="scientific">Branchiostoma floridae</name>
    <name type="common">Florida lancelet</name>
    <name type="synonym">Amphioxus</name>
    <dbReference type="NCBI Taxonomy" id="7739"/>
    <lineage>
        <taxon>Eukaryota</taxon>
        <taxon>Metazoa</taxon>
        <taxon>Chordata</taxon>
        <taxon>Cephalochordata</taxon>
        <taxon>Leptocardii</taxon>
        <taxon>Amphioxiformes</taxon>
        <taxon>Branchiostomatidae</taxon>
        <taxon>Branchiostoma</taxon>
    </lineage>
</organism>
<accession>C3Y883</accession>
<feature type="region of interest" description="Disordered" evidence="1">
    <location>
        <begin position="72"/>
        <end position="125"/>
    </location>
</feature>
<protein>
    <submittedName>
        <fullName evidence="2">Uncharacterized protein</fullName>
    </submittedName>
</protein>
<dbReference type="AlphaFoldDB" id="C3Y883"/>
<reference evidence="2" key="1">
    <citation type="journal article" date="2008" name="Nature">
        <title>The amphioxus genome and the evolution of the chordate karyotype.</title>
        <authorList>
            <consortium name="US DOE Joint Genome Institute (JGI-PGF)"/>
            <person name="Putnam N.H."/>
            <person name="Butts T."/>
            <person name="Ferrier D.E.K."/>
            <person name="Furlong R.F."/>
            <person name="Hellsten U."/>
            <person name="Kawashima T."/>
            <person name="Robinson-Rechavi M."/>
            <person name="Shoguchi E."/>
            <person name="Terry A."/>
            <person name="Yu J.-K."/>
            <person name="Benito-Gutierrez E.L."/>
            <person name="Dubchak I."/>
            <person name="Garcia-Fernandez J."/>
            <person name="Gibson-Brown J.J."/>
            <person name="Grigoriev I.V."/>
            <person name="Horton A.C."/>
            <person name="de Jong P.J."/>
            <person name="Jurka J."/>
            <person name="Kapitonov V.V."/>
            <person name="Kohara Y."/>
            <person name="Kuroki Y."/>
            <person name="Lindquist E."/>
            <person name="Lucas S."/>
            <person name="Osoegawa K."/>
            <person name="Pennacchio L.A."/>
            <person name="Salamov A.A."/>
            <person name="Satou Y."/>
            <person name="Sauka-Spengler T."/>
            <person name="Schmutz J."/>
            <person name="Shin-I T."/>
            <person name="Toyoda A."/>
            <person name="Bronner-Fraser M."/>
            <person name="Fujiyama A."/>
            <person name="Holland L.Z."/>
            <person name="Holland P.W.H."/>
            <person name="Satoh N."/>
            <person name="Rokhsar D.S."/>
        </authorList>
    </citation>
    <scope>NUCLEOTIDE SEQUENCE [LARGE SCALE GENOMIC DNA]</scope>
    <source>
        <strain evidence="2">S238N-H82</strain>
        <tissue evidence="2">Testes</tissue>
    </source>
</reference>
<evidence type="ECO:0000256" key="1">
    <source>
        <dbReference type="SAM" id="MobiDB-lite"/>
    </source>
</evidence>
<name>C3Y883_BRAFL</name>
<dbReference type="EMBL" id="GG666491">
    <property type="protein sequence ID" value="EEN63552.1"/>
    <property type="molecule type" value="Genomic_DNA"/>
</dbReference>
<dbReference type="InParanoid" id="C3Y883"/>
<proteinExistence type="predicted"/>
<evidence type="ECO:0000313" key="2">
    <source>
        <dbReference type="EMBL" id="EEN63552.1"/>
    </source>
</evidence>